<name>A0A7C5HFQ1_UNCW3</name>
<gene>
    <name evidence="1" type="ORF">ENL19_01570</name>
</gene>
<dbReference type="AlphaFoldDB" id="A0A7C5HFQ1"/>
<reference evidence="1" key="1">
    <citation type="journal article" date="2020" name="mSystems">
        <title>Genome- and Community-Level Interaction Insights into Carbon Utilization and Element Cycling Functions of Hydrothermarchaeota in Hydrothermal Sediment.</title>
        <authorList>
            <person name="Zhou Z."/>
            <person name="Liu Y."/>
            <person name="Xu W."/>
            <person name="Pan J."/>
            <person name="Luo Z.H."/>
            <person name="Li M."/>
        </authorList>
    </citation>
    <scope>NUCLEOTIDE SEQUENCE [LARGE SCALE GENOMIC DNA]</scope>
    <source>
        <strain evidence="1">HyVt-74</strain>
    </source>
</reference>
<evidence type="ECO:0008006" key="2">
    <source>
        <dbReference type="Google" id="ProtNLM"/>
    </source>
</evidence>
<protein>
    <recommendedName>
        <fullName evidence="2">Head-tail adaptor protein</fullName>
    </recommendedName>
</protein>
<dbReference type="EMBL" id="DRTB01000112">
    <property type="protein sequence ID" value="HHE04734.1"/>
    <property type="molecule type" value="Genomic_DNA"/>
</dbReference>
<evidence type="ECO:0000313" key="1">
    <source>
        <dbReference type="EMBL" id="HHE04734.1"/>
    </source>
</evidence>
<comment type="caution">
    <text evidence="1">The sequence shown here is derived from an EMBL/GenBank/DDBJ whole genome shotgun (WGS) entry which is preliminary data.</text>
</comment>
<organism evidence="1">
    <name type="scientific">candidate division WOR-3 bacterium</name>
    <dbReference type="NCBI Taxonomy" id="2052148"/>
    <lineage>
        <taxon>Bacteria</taxon>
        <taxon>Bacteria division WOR-3</taxon>
    </lineage>
</organism>
<proteinExistence type="predicted"/>
<accession>A0A7C5HFQ1</accession>
<dbReference type="Proteomes" id="UP000886110">
    <property type="component" value="Unassembled WGS sequence"/>
</dbReference>
<sequence length="110" mass="12770">MLEGYTPHKVDIYSFSQDGFGQETKTEIKTDVKCRFVRGIEVTRDYIPAYRSQENIIYKAVCYIPYSEISDISIDYGYIVKYDNTEYRVMDIYEGVDFGGNIDFLKLGLA</sequence>